<evidence type="ECO:0000256" key="1">
    <source>
        <dbReference type="SAM" id="MobiDB-lite"/>
    </source>
</evidence>
<dbReference type="KEGG" id="cpre:Csp1_03700"/>
<organism evidence="3 4">
    <name type="scientific">Corynebacterium provencense</name>
    <dbReference type="NCBI Taxonomy" id="1737425"/>
    <lineage>
        <taxon>Bacteria</taxon>
        <taxon>Bacillati</taxon>
        <taxon>Actinomycetota</taxon>
        <taxon>Actinomycetes</taxon>
        <taxon>Mycobacteriales</taxon>
        <taxon>Corynebacteriaceae</taxon>
        <taxon>Corynebacterium</taxon>
    </lineage>
</organism>
<reference evidence="4" key="1">
    <citation type="submission" date="2017-11" db="EMBL/GenBank/DDBJ databases">
        <title>Otitis media/interna in a cat caused by the recently described species Corynebacterium provencense.</title>
        <authorList>
            <person name="Kittl S."/>
            <person name="Brodard I."/>
            <person name="Rychener L."/>
            <person name="Jores J."/>
            <person name="Roosje P."/>
            <person name="Gobeli Brawand S."/>
        </authorList>
    </citation>
    <scope>NUCLEOTIDE SEQUENCE [LARGE SCALE GENOMIC DNA]</scope>
    <source>
        <strain evidence="4">17KM38</strain>
    </source>
</reference>
<name>A0A2Z3YRN6_9CORY</name>
<evidence type="ECO:0008006" key="5">
    <source>
        <dbReference type="Google" id="ProtNLM"/>
    </source>
</evidence>
<keyword evidence="4" id="KW-1185">Reference proteome</keyword>
<accession>A0A2Z3YRN6</accession>
<feature type="compositionally biased region" description="Low complexity" evidence="1">
    <location>
        <begin position="32"/>
        <end position="42"/>
    </location>
</feature>
<evidence type="ECO:0000313" key="3">
    <source>
        <dbReference type="EMBL" id="AWT25194.1"/>
    </source>
</evidence>
<dbReference type="Proteomes" id="UP000247696">
    <property type="component" value="Chromosome"/>
</dbReference>
<gene>
    <name evidence="3" type="ORF">Csp1_03700</name>
</gene>
<keyword evidence="2" id="KW-0732">Signal</keyword>
<proteinExistence type="predicted"/>
<dbReference type="AlphaFoldDB" id="A0A2Z3YRN6"/>
<feature type="chain" id="PRO_5038603663" description="DUF5642 domain-containing protein" evidence="2">
    <location>
        <begin position="33"/>
        <end position="264"/>
    </location>
</feature>
<evidence type="ECO:0000313" key="4">
    <source>
        <dbReference type="Proteomes" id="UP000247696"/>
    </source>
</evidence>
<feature type="signal peptide" evidence="2">
    <location>
        <begin position="1"/>
        <end position="32"/>
    </location>
</feature>
<feature type="region of interest" description="Disordered" evidence="1">
    <location>
        <begin position="32"/>
        <end position="60"/>
    </location>
</feature>
<sequence length="264" mass="26986">MATSLSRCMKPSFAVSAAILAVCALSSCSSNDAGTTTTANADQGDHSAAPAHQEPLPEGITPASLILDDSATPDGFTHTPPDNEGQAELAELLNDPEDPSEPPSVDPPNCAGLIIDGSTFLTWMSQPAETTTTTNYTRTDNDEQGVFIMVTTTPTDSATLPTTLSDCASFTKTTPSALGTSVKTFQATDDTLTAQGADLLAAAKVTSTANTIDGETVGSGESEALHVLIATTRGVTFTIAADESVSADEVSALATAQAERINNA</sequence>
<evidence type="ECO:0000256" key="2">
    <source>
        <dbReference type="SAM" id="SignalP"/>
    </source>
</evidence>
<protein>
    <recommendedName>
        <fullName evidence="5">DUF5642 domain-containing protein</fullName>
    </recommendedName>
</protein>
<dbReference type="PROSITE" id="PS51257">
    <property type="entry name" value="PROKAR_LIPOPROTEIN"/>
    <property type="match status" value="1"/>
</dbReference>
<dbReference type="EMBL" id="CP024988">
    <property type="protein sequence ID" value="AWT25194.1"/>
    <property type="molecule type" value="Genomic_DNA"/>
</dbReference>